<comment type="caution">
    <text evidence="2">The sequence shown here is derived from an EMBL/GenBank/DDBJ whole genome shotgun (WGS) entry which is preliminary data.</text>
</comment>
<evidence type="ECO:0000313" key="2">
    <source>
        <dbReference type="EMBL" id="EKM28542.1"/>
    </source>
</evidence>
<keyword evidence="1" id="KW-0472">Membrane</keyword>
<organism evidence="2 3">
    <name type="scientific">Vibrio harveyi</name>
    <name type="common">Beneckea harveyi</name>
    <dbReference type="NCBI Taxonomy" id="669"/>
    <lineage>
        <taxon>Bacteria</taxon>
        <taxon>Pseudomonadati</taxon>
        <taxon>Pseudomonadota</taxon>
        <taxon>Gammaproteobacteria</taxon>
        <taxon>Vibrionales</taxon>
        <taxon>Vibrionaceae</taxon>
        <taxon>Vibrio</taxon>
    </lineage>
</organism>
<protein>
    <submittedName>
        <fullName evidence="2">Putative membrane protein</fullName>
    </submittedName>
</protein>
<dbReference type="AlphaFoldDB" id="A0A454CQ67"/>
<sequence>MFWSFVFHHDDLFMLVFMFMVMMTVFIMMMLWMRGNISAEHS</sequence>
<reference evidence="2 3" key="1">
    <citation type="submission" date="2012-10" db="EMBL/GenBank/DDBJ databases">
        <title>Genome sequence of Vibrio Cholerae HENC-02.</title>
        <authorList>
            <person name="Eppinger M."/>
            <person name="Hasan N.A."/>
            <person name="Sengamalay N."/>
            <person name="Hine E."/>
            <person name="Su Q."/>
            <person name="Daugherty S.C."/>
            <person name="Young S."/>
            <person name="Sadzewicz L."/>
            <person name="Tallon L."/>
            <person name="Cebula T.A."/>
            <person name="Ravel J."/>
            <person name="Colwell R.R."/>
        </authorList>
    </citation>
    <scope>NUCLEOTIDE SEQUENCE [LARGE SCALE GENOMIC DNA]</scope>
    <source>
        <strain evidence="2 3">HENC-02</strain>
    </source>
</reference>
<evidence type="ECO:0000313" key="3">
    <source>
        <dbReference type="Proteomes" id="UP000008367"/>
    </source>
</evidence>
<feature type="transmembrane region" description="Helical" evidence="1">
    <location>
        <begin position="12"/>
        <end position="33"/>
    </location>
</feature>
<dbReference type="EMBL" id="AJSR01002485">
    <property type="protein sequence ID" value="EKM28542.1"/>
    <property type="molecule type" value="Genomic_DNA"/>
</dbReference>
<evidence type="ECO:0000256" key="1">
    <source>
        <dbReference type="SAM" id="Phobius"/>
    </source>
</evidence>
<keyword evidence="1" id="KW-0812">Transmembrane</keyword>
<keyword evidence="1" id="KW-1133">Transmembrane helix</keyword>
<accession>A0A454CQ67</accession>
<proteinExistence type="predicted"/>
<name>A0A454CQ67_VIBHA</name>
<gene>
    <name evidence="2" type="ORF">VCHENC02_5570</name>
</gene>
<dbReference type="Proteomes" id="UP000008367">
    <property type="component" value="Unassembled WGS sequence"/>
</dbReference>